<keyword evidence="2" id="KW-1185">Reference proteome</keyword>
<evidence type="ECO:0000313" key="2">
    <source>
        <dbReference type="Proteomes" id="UP000499080"/>
    </source>
</evidence>
<protein>
    <submittedName>
        <fullName evidence="1">Uncharacterized protein</fullName>
    </submittedName>
</protein>
<evidence type="ECO:0000313" key="1">
    <source>
        <dbReference type="EMBL" id="GBM08901.1"/>
    </source>
</evidence>
<name>A0A4Y2CWP5_ARAVE</name>
<accession>A0A4Y2CWP5</accession>
<dbReference type="AlphaFoldDB" id="A0A4Y2CWP5"/>
<organism evidence="1 2">
    <name type="scientific">Araneus ventricosus</name>
    <name type="common">Orbweaver spider</name>
    <name type="synonym">Epeira ventricosa</name>
    <dbReference type="NCBI Taxonomy" id="182803"/>
    <lineage>
        <taxon>Eukaryota</taxon>
        <taxon>Metazoa</taxon>
        <taxon>Ecdysozoa</taxon>
        <taxon>Arthropoda</taxon>
        <taxon>Chelicerata</taxon>
        <taxon>Arachnida</taxon>
        <taxon>Araneae</taxon>
        <taxon>Araneomorphae</taxon>
        <taxon>Entelegynae</taxon>
        <taxon>Araneoidea</taxon>
        <taxon>Araneidae</taxon>
        <taxon>Araneus</taxon>
    </lineage>
</organism>
<dbReference type="EMBL" id="BGPR01000262">
    <property type="protein sequence ID" value="GBM08901.1"/>
    <property type="molecule type" value="Genomic_DNA"/>
</dbReference>
<reference evidence="1 2" key="1">
    <citation type="journal article" date="2019" name="Sci. Rep.">
        <title>Orb-weaving spider Araneus ventricosus genome elucidates the spidroin gene catalogue.</title>
        <authorList>
            <person name="Kono N."/>
            <person name="Nakamura H."/>
            <person name="Ohtoshi R."/>
            <person name="Moran D.A.P."/>
            <person name="Shinohara A."/>
            <person name="Yoshida Y."/>
            <person name="Fujiwara M."/>
            <person name="Mori M."/>
            <person name="Tomita M."/>
            <person name="Arakawa K."/>
        </authorList>
    </citation>
    <scope>NUCLEOTIDE SEQUENCE [LARGE SCALE GENOMIC DNA]</scope>
</reference>
<proteinExistence type="predicted"/>
<sequence>MVHSFVKVAAKTINLARFTNYRCCSTACHENLPPCANMVGKRKKILEMGLDAHRSSSLRNQRRIQHQGPSFTITLQKKVARMHVDAGTQVCTVLLCNIALDKSCEPMPIILDNESEEEISSTN</sequence>
<comment type="caution">
    <text evidence="1">The sequence shown here is derived from an EMBL/GenBank/DDBJ whole genome shotgun (WGS) entry which is preliminary data.</text>
</comment>
<gene>
    <name evidence="1" type="ORF">AVEN_57447_1</name>
</gene>
<dbReference type="Proteomes" id="UP000499080">
    <property type="component" value="Unassembled WGS sequence"/>
</dbReference>